<dbReference type="AlphaFoldDB" id="A0A160HUP2"/>
<dbReference type="InterPro" id="IPR013325">
    <property type="entry name" value="RNA_pol_sigma_r2"/>
</dbReference>
<evidence type="ECO:0000256" key="3">
    <source>
        <dbReference type="ARBA" id="ARBA00023082"/>
    </source>
</evidence>
<gene>
    <name evidence="9" type="ORF">CP97_15014</name>
</gene>
<evidence type="ECO:0000256" key="2">
    <source>
        <dbReference type="ARBA" id="ARBA00023015"/>
    </source>
</evidence>
<dbReference type="SUPFAM" id="SSF88659">
    <property type="entry name" value="Sigma3 and sigma4 domains of RNA polymerase sigma factors"/>
    <property type="match status" value="1"/>
</dbReference>
<evidence type="ECO:0000259" key="8">
    <source>
        <dbReference type="Pfam" id="PF08281"/>
    </source>
</evidence>
<reference evidence="9 10" key="1">
    <citation type="submission" date="2016-04" db="EMBL/GenBank/DDBJ databases">
        <title>The complete genome sequence of Erythrobacter atlanticus s21-N3.</title>
        <authorList>
            <person name="Wang W."/>
            <person name="Wang L."/>
            <person name="Zhuang L."/>
            <person name="Shao Z."/>
        </authorList>
    </citation>
    <scope>NUCLEOTIDE SEQUENCE [LARGE SCALE GENOMIC DNA]</scope>
    <source>
        <strain evidence="10">s21-N3</strain>
        <plasmid evidence="10">Plasmid</plasmid>
    </source>
</reference>
<dbReference type="GO" id="GO:0016987">
    <property type="term" value="F:sigma factor activity"/>
    <property type="evidence" value="ECO:0007669"/>
    <property type="project" value="UniProtKB-KW"/>
</dbReference>
<dbReference type="Proteomes" id="UP000059113">
    <property type="component" value="Plasmid"/>
</dbReference>
<evidence type="ECO:0000256" key="6">
    <source>
        <dbReference type="RuleBase" id="RU000716"/>
    </source>
</evidence>
<dbReference type="InterPro" id="IPR013249">
    <property type="entry name" value="RNA_pol_sigma70_r4_t2"/>
</dbReference>
<dbReference type="PANTHER" id="PTHR43133:SF8">
    <property type="entry name" value="RNA POLYMERASE SIGMA FACTOR HI_1459-RELATED"/>
    <property type="match status" value="1"/>
</dbReference>
<dbReference type="Gene3D" id="1.10.10.10">
    <property type="entry name" value="Winged helix-like DNA-binding domain superfamily/Winged helix DNA-binding domain"/>
    <property type="match status" value="1"/>
</dbReference>
<keyword evidence="10" id="KW-1185">Reference proteome</keyword>
<organism evidence="9 10">
    <name type="scientific">Aurantiacibacter atlanticus</name>
    <dbReference type="NCBI Taxonomy" id="1648404"/>
    <lineage>
        <taxon>Bacteria</taxon>
        <taxon>Pseudomonadati</taxon>
        <taxon>Pseudomonadota</taxon>
        <taxon>Alphaproteobacteria</taxon>
        <taxon>Sphingomonadales</taxon>
        <taxon>Erythrobacteraceae</taxon>
        <taxon>Aurantiacibacter</taxon>
    </lineage>
</organism>
<dbReference type="GO" id="GO:0006352">
    <property type="term" value="P:DNA-templated transcription initiation"/>
    <property type="evidence" value="ECO:0007669"/>
    <property type="project" value="InterPro"/>
</dbReference>
<dbReference type="InterPro" id="IPR013324">
    <property type="entry name" value="RNA_pol_sigma_r3/r4-like"/>
</dbReference>
<protein>
    <recommendedName>
        <fullName evidence="6">RNA polymerase sigma factor</fullName>
    </recommendedName>
</protein>
<dbReference type="OrthoDB" id="7041663at2"/>
<feature type="domain" description="RNA polymerase sigma-70 region 2" evidence="7">
    <location>
        <begin position="27"/>
        <end position="93"/>
    </location>
</feature>
<dbReference type="Pfam" id="PF08281">
    <property type="entry name" value="Sigma70_r4_2"/>
    <property type="match status" value="1"/>
</dbReference>
<evidence type="ECO:0000259" key="7">
    <source>
        <dbReference type="Pfam" id="PF04542"/>
    </source>
</evidence>
<comment type="similarity">
    <text evidence="1 6">Belongs to the sigma-70 factor family. ECF subfamily.</text>
</comment>
<feature type="domain" description="RNA polymerase sigma factor 70 region 4 type 2" evidence="8">
    <location>
        <begin position="129"/>
        <end position="179"/>
    </location>
</feature>
<accession>A0A160HUP2</accession>
<dbReference type="InterPro" id="IPR007627">
    <property type="entry name" value="RNA_pol_sigma70_r2"/>
</dbReference>
<dbReference type="InterPro" id="IPR000838">
    <property type="entry name" value="RNA_pol_sigma70_ECF_CS"/>
</dbReference>
<dbReference type="PANTHER" id="PTHR43133">
    <property type="entry name" value="RNA POLYMERASE ECF-TYPE SIGMA FACTO"/>
    <property type="match status" value="1"/>
</dbReference>
<dbReference type="GO" id="GO:0003677">
    <property type="term" value="F:DNA binding"/>
    <property type="evidence" value="ECO:0007669"/>
    <property type="project" value="UniProtKB-KW"/>
</dbReference>
<proteinExistence type="inferred from homology"/>
<dbReference type="Gene3D" id="1.10.1740.10">
    <property type="match status" value="1"/>
</dbReference>
<name>A0A160HUP2_9SPHN</name>
<keyword evidence="9" id="KW-0614">Plasmid</keyword>
<keyword evidence="3 6" id="KW-0731">Sigma factor</keyword>
<evidence type="ECO:0000256" key="5">
    <source>
        <dbReference type="ARBA" id="ARBA00023163"/>
    </source>
</evidence>
<evidence type="ECO:0000313" key="10">
    <source>
        <dbReference type="Proteomes" id="UP000059113"/>
    </source>
</evidence>
<sequence>MQGQPDSQEQALVAKVAAGDRRAFTELVEPLIPRLLATSLRMVGSHDEAEDVVQNALASAWIARKRLDPARPVLPFLTTITLNKCRDKLRRRKAAQFLGFGKASMPELASDPAPSPESETVDRQLLQKTHAEIQRLPVRLREALILVAIDGRSQNEVADIMGVSEKAVESLVYRARKALKEKISRA</sequence>
<keyword evidence="2 6" id="KW-0805">Transcription regulation</keyword>
<dbReference type="EMBL" id="CP015441">
    <property type="protein sequence ID" value="ANC50705.1"/>
    <property type="molecule type" value="Genomic_DNA"/>
</dbReference>
<dbReference type="SUPFAM" id="SSF88946">
    <property type="entry name" value="Sigma2 domain of RNA polymerase sigma factors"/>
    <property type="match status" value="1"/>
</dbReference>
<dbReference type="RefSeq" id="WP_063612661.1">
    <property type="nucleotide sequence ID" value="NZ_CP015441.1"/>
</dbReference>
<dbReference type="CDD" id="cd06171">
    <property type="entry name" value="Sigma70_r4"/>
    <property type="match status" value="1"/>
</dbReference>
<dbReference type="NCBIfam" id="TIGR02937">
    <property type="entry name" value="sigma70-ECF"/>
    <property type="match status" value="1"/>
</dbReference>
<evidence type="ECO:0000313" key="9">
    <source>
        <dbReference type="EMBL" id="ANC50705.1"/>
    </source>
</evidence>
<dbReference type="InterPro" id="IPR036388">
    <property type="entry name" value="WH-like_DNA-bd_sf"/>
</dbReference>
<geneLocation type="plasmid" evidence="10"/>
<dbReference type="InterPro" id="IPR039425">
    <property type="entry name" value="RNA_pol_sigma-70-like"/>
</dbReference>
<keyword evidence="4 6" id="KW-0238">DNA-binding</keyword>
<dbReference type="InterPro" id="IPR014284">
    <property type="entry name" value="RNA_pol_sigma-70_dom"/>
</dbReference>
<evidence type="ECO:0000256" key="1">
    <source>
        <dbReference type="ARBA" id="ARBA00010641"/>
    </source>
</evidence>
<dbReference type="PROSITE" id="PS01063">
    <property type="entry name" value="SIGMA70_ECF"/>
    <property type="match status" value="1"/>
</dbReference>
<keyword evidence="5 6" id="KW-0804">Transcription</keyword>
<dbReference type="Pfam" id="PF04542">
    <property type="entry name" value="Sigma70_r2"/>
    <property type="match status" value="1"/>
</dbReference>
<evidence type="ECO:0000256" key="4">
    <source>
        <dbReference type="ARBA" id="ARBA00023125"/>
    </source>
</evidence>
<dbReference type="KEGG" id="ery:CP97_15014"/>